<dbReference type="GO" id="GO:0030515">
    <property type="term" value="F:snoRNA binding"/>
    <property type="evidence" value="ECO:0007669"/>
    <property type="project" value="InterPro"/>
</dbReference>
<comment type="caution">
    <text evidence="3">The sequence shown here is derived from an EMBL/GenBank/DDBJ whole genome shotgun (WGS) entry which is preliminary data.</text>
</comment>
<dbReference type="EMBL" id="QZAB01000576">
    <property type="protein sequence ID" value="RQD80176.1"/>
    <property type="molecule type" value="Genomic_DNA"/>
</dbReference>
<accession>A0A424YMH1</accession>
<protein>
    <submittedName>
        <fullName evidence="3">rRNA biogenesis protein</fullName>
    </submittedName>
</protein>
<dbReference type="GO" id="GO:0031428">
    <property type="term" value="C:box C/D methylation guide snoRNP complex"/>
    <property type="evidence" value="ECO:0007669"/>
    <property type="project" value="InterPro"/>
</dbReference>
<dbReference type="PANTHER" id="PTHR10894">
    <property type="entry name" value="NUCLEOLAR PROTEIN 5 NUCLEOLAR PROTEIN NOP5 NOP58"/>
    <property type="match status" value="1"/>
</dbReference>
<evidence type="ECO:0000313" key="4">
    <source>
        <dbReference type="Proteomes" id="UP000284763"/>
    </source>
</evidence>
<organism evidence="3 4">
    <name type="scientific">Methanosalsum natronophilum</name>
    <dbReference type="NCBI Taxonomy" id="768733"/>
    <lineage>
        <taxon>Archaea</taxon>
        <taxon>Methanobacteriati</taxon>
        <taxon>Methanobacteriota</taxon>
        <taxon>Stenosarchaea group</taxon>
        <taxon>Methanomicrobia</taxon>
        <taxon>Methanosarcinales</taxon>
        <taxon>Methanosarcinaceae</taxon>
        <taxon>Methanosalsum</taxon>
    </lineage>
</organism>
<dbReference type="InterPro" id="IPR036070">
    <property type="entry name" value="Nop_dom_sf"/>
</dbReference>
<evidence type="ECO:0000313" key="3">
    <source>
        <dbReference type="EMBL" id="RQD80176.1"/>
    </source>
</evidence>
<dbReference type="PROSITE" id="PS51358">
    <property type="entry name" value="NOP"/>
    <property type="match status" value="1"/>
</dbReference>
<sequence>MKETSKYPSWFGSLRLDENNELEDTVLHIKDIQFLAETLKDYIFTKPKMNFTGRNLSEEAIKCGFVNSKEEYYSLLHQVSVKTVKLQLAEMEQSDLKIIQAINALDDIDKSANELSERLAEWYGIHFPEIELFGDELAYFISKHGVRKNIGANDNYFNLAESSMGISFNDEDEDIITEYSSNILSLYATRRKIELYIHEQMDIVAPNLSNIAGYLLGARMISIAGSLEKLAKMPSSTIQVIGANKALFKHLRSKATSPKHGIIFNHPTIKGSSWRHRGKISRSLASTVSIAARVDFYSSETVLNDDLAQQLEAKIKSIKKL</sequence>
<reference evidence="3 4" key="1">
    <citation type="submission" date="2018-08" db="EMBL/GenBank/DDBJ databases">
        <title>The metabolism and importance of syntrophic acetate oxidation coupled to methane or sulfide production in haloalkaline environments.</title>
        <authorList>
            <person name="Timmers P.H.A."/>
            <person name="Vavourakis C.D."/>
            <person name="Sorokin D.Y."/>
            <person name="Sinninghe Damste J.S."/>
            <person name="Muyzer G."/>
            <person name="Stams A.J.M."/>
            <person name="Plugge C.M."/>
        </authorList>
    </citation>
    <scope>NUCLEOTIDE SEQUENCE [LARGE SCALE GENOMIC DNA]</scope>
    <source>
        <strain evidence="3">MSAO_Arc3</strain>
    </source>
</reference>
<dbReference type="SMART" id="SM00931">
    <property type="entry name" value="NOSIC"/>
    <property type="match status" value="1"/>
</dbReference>
<dbReference type="Gene3D" id="1.10.287.4070">
    <property type="match status" value="1"/>
</dbReference>
<dbReference type="InterPro" id="IPR012976">
    <property type="entry name" value="NOSIC"/>
</dbReference>
<dbReference type="SUPFAM" id="SSF89124">
    <property type="entry name" value="Nop domain"/>
    <property type="match status" value="1"/>
</dbReference>
<name>A0A424YMH1_9EURY</name>
<evidence type="ECO:0000259" key="2">
    <source>
        <dbReference type="PROSITE" id="PS51358"/>
    </source>
</evidence>
<dbReference type="Pfam" id="PF01798">
    <property type="entry name" value="Nop"/>
    <property type="match status" value="1"/>
</dbReference>
<dbReference type="InterPro" id="IPR002687">
    <property type="entry name" value="Nop_dom"/>
</dbReference>
<evidence type="ECO:0000256" key="1">
    <source>
        <dbReference type="ARBA" id="ARBA00009211"/>
    </source>
</evidence>
<dbReference type="Proteomes" id="UP000284763">
    <property type="component" value="Unassembled WGS sequence"/>
</dbReference>
<comment type="similarity">
    <text evidence="1">Belongs to the NOP5/NOP56 family.</text>
</comment>
<dbReference type="Gene3D" id="1.10.246.90">
    <property type="entry name" value="Nop domain"/>
    <property type="match status" value="1"/>
</dbReference>
<dbReference type="InterPro" id="IPR045056">
    <property type="entry name" value="Nop56/Nop58"/>
</dbReference>
<dbReference type="AlphaFoldDB" id="A0A424YMH1"/>
<feature type="domain" description="Nop" evidence="2">
    <location>
        <begin position="204"/>
        <end position="320"/>
    </location>
</feature>
<dbReference type="PANTHER" id="PTHR10894:SF0">
    <property type="entry name" value="NUCLEOLAR PROTEIN 56"/>
    <property type="match status" value="1"/>
</dbReference>
<gene>
    <name evidence="3" type="ORF">D5R95_08980</name>
</gene>
<proteinExistence type="inferred from homology"/>
<dbReference type="InterPro" id="IPR042239">
    <property type="entry name" value="Nop_C"/>
</dbReference>